<proteinExistence type="predicted"/>
<accession>A0A0G1T3C8</accession>
<dbReference type="EMBL" id="LCMR01000048">
    <property type="protein sequence ID" value="KKU39950.1"/>
    <property type="molecule type" value="Genomic_DNA"/>
</dbReference>
<organism evidence="1 2">
    <name type="scientific">Candidatus Azambacteria bacterium GW2011_GWD2_46_48</name>
    <dbReference type="NCBI Taxonomy" id="1618623"/>
    <lineage>
        <taxon>Bacteria</taxon>
        <taxon>Candidatus Azamiibacteriota</taxon>
    </lineage>
</organism>
<feature type="non-terminal residue" evidence="1">
    <location>
        <position position="1"/>
    </location>
</feature>
<reference evidence="1 2" key="1">
    <citation type="journal article" date="2015" name="Nature">
        <title>rRNA introns, odd ribosomes, and small enigmatic genomes across a large radiation of phyla.</title>
        <authorList>
            <person name="Brown C.T."/>
            <person name="Hug L.A."/>
            <person name="Thomas B.C."/>
            <person name="Sharon I."/>
            <person name="Castelle C.J."/>
            <person name="Singh A."/>
            <person name="Wilkins M.J."/>
            <person name="Williams K.H."/>
            <person name="Banfield J.F."/>
        </authorList>
    </citation>
    <scope>NUCLEOTIDE SEQUENCE [LARGE SCALE GENOMIC DNA]</scope>
</reference>
<dbReference type="AlphaFoldDB" id="A0A0G1T3C8"/>
<gene>
    <name evidence="1" type="ORF">UX56_C0048G0001</name>
</gene>
<evidence type="ECO:0000313" key="1">
    <source>
        <dbReference type="EMBL" id="KKU39950.1"/>
    </source>
</evidence>
<comment type="caution">
    <text evidence="1">The sequence shown here is derived from an EMBL/GenBank/DDBJ whole genome shotgun (WGS) entry which is preliminary data.</text>
</comment>
<dbReference type="Proteomes" id="UP000034391">
    <property type="component" value="Unassembled WGS sequence"/>
</dbReference>
<evidence type="ECO:0000313" key="2">
    <source>
        <dbReference type="Proteomes" id="UP000034391"/>
    </source>
</evidence>
<sequence>PNDLRKNFKPLFLNSQSAPRVLTSLNLAGTAMLIKKASSVPSWLETSNTGFLVVSKTERPWTFNFKNRFAHQNQMMVNVFWAKAGPPLTREIPKIASVRQKQTVPESKAAANLIVFNRLPHFSVKEPEQSIAT</sequence>
<protein>
    <submittedName>
        <fullName evidence="1">Uncharacterized protein</fullName>
    </submittedName>
</protein>
<name>A0A0G1T3C8_9BACT</name>